<evidence type="ECO:0008006" key="5">
    <source>
        <dbReference type="Google" id="ProtNLM"/>
    </source>
</evidence>
<keyword evidence="1" id="KW-0472">Membrane</keyword>
<keyword evidence="1" id="KW-0812">Transmembrane</keyword>
<accession>A0ABW2TB47</accession>
<gene>
    <name evidence="3" type="ORF">ACFQVD_37710</name>
</gene>
<name>A0ABW2TB47_9ACTN</name>
<feature type="transmembrane region" description="Helical" evidence="1">
    <location>
        <begin position="313"/>
        <end position="333"/>
    </location>
</feature>
<evidence type="ECO:0000256" key="1">
    <source>
        <dbReference type="SAM" id="Phobius"/>
    </source>
</evidence>
<feature type="signal peptide" evidence="2">
    <location>
        <begin position="1"/>
        <end position="29"/>
    </location>
</feature>
<evidence type="ECO:0000256" key="2">
    <source>
        <dbReference type="SAM" id="SignalP"/>
    </source>
</evidence>
<dbReference type="EMBL" id="JBHTEE010000001">
    <property type="protein sequence ID" value="MFC7605853.1"/>
    <property type="molecule type" value="Genomic_DNA"/>
</dbReference>
<feature type="chain" id="PRO_5045654172" description="Peptidase" evidence="2">
    <location>
        <begin position="30"/>
        <end position="353"/>
    </location>
</feature>
<evidence type="ECO:0000313" key="4">
    <source>
        <dbReference type="Proteomes" id="UP001596514"/>
    </source>
</evidence>
<keyword evidence="4" id="KW-1185">Reference proteome</keyword>
<dbReference type="Proteomes" id="UP001596514">
    <property type="component" value="Unassembled WGS sequence"/>
</dbReference>
<keyword evidence="2" id="KW-0732">Signal</keyword>
<dbReference type="RefSeq" id="WP_343962574.1">
    <property type="nucleotide sequence ID" value="NZ_BAAAGK010000011.1"/>
</dbReference>
<organism evidence="3 4">
    <name type="scientific">Streptosporangium amethystogenes subsp. fukuiense</name>
    <dbReference type="NCBI Taxonomy" id="698418"/>
    <lineage>
        <taxon>Bacteria</taxon>
        <taxon>Bacillati</taxon>
        <taxon>Actinomycetota</taxon>
        <taxon>Actinomycetes</taxon>
        <taxon>Streptosporangiales</taxon>
        <taxon>Streptosporangiaceae</taxon>
        <taxon>Streptosporangium</taxon>
    </lineage>
</organism>
<evidence type="ECO:0000313" key="3">
    <source>
        <dbReference type="EMBL" id="MFC7605853.1"/>
    </source>
</evidence>
<reference evidence="4" key="1">
    <citation type="journal article" date="2019" name="Int. J. Syst. Evol. Microbiol.">
        <title>The Global Catalogue of Microorganisms (GCM) 10K type strain sequencing project: providing services to taxonomists for standard genome sequencing and annotation.</title>
        <authorList>
            <consortium name="The Broad Institute Genomics Platform"/>
            <consortium name="The Broad Institute Genome Sequencing Center for Infectious Disease"/>
            <person name="Wu L."/>
            <person name="Ma J."/>
        </authorList>
    </citation>
    <scope>NUCLEOTIDE SEQUENCE [LARGE SCALE GENOMIC DNA]</scope>
    <source>
        <strain evidence="4">JCM 10083</strain>
    </source>
</reference>
<comment type="caution">
    <text evidence="3">The sequence shown here is derived from an EMBL/GenBank/DDBJ whole genome shotgun (WGS) entry which is preliminary data.</text>
</comment>
<proteinExistence type="predicted"/>
<sequence length="353" mass="37073">MPSPLLRRLVSAALLALLSHTMIGAPASAGTGHREARPADEAFLGIRLLEIPANRMDDPRSHAFIVDHVNPGTTFTRRFEVYSTSAKPQHVRLYAGAADIRGARFTFAPGRTPNELSSWITLNRPAADLPAHGSAPVKATIAVPAWATKAERYAVIWAEVSSAGPDPRGNVALVNRVGIRVYLDVGPGGEPPSDFRIGGIVPQRTGDGQPKVVATVANTGRRAIDVEGQLTLSAGPSSLSAGPFPTDRDTTLAPGEQGEVTVLLGKVLPDGPWKFRLALRGGRIGHTATGTLTFPAKPGSWGPPASLDSPLTLALSLAGLVALVAAVILLIGLRRLRARQRIPAAGHLRGDLV</sequence>
<keyword evidence="1" id="KW-1133">Transmembrane helix</keyword>
<protein>
    <recommendedName>
        <fullName evidence="5">Peptidase</fullName>
    </recommendedName>
</protein>